<evidence type="ECO:0000313" key="3">
    <source>
        <dbReference type="Proteomes" id="UP000278807"/>
    </source>
</evidence>
<evidence type="ECO:0000256" key="1">
    <source>
        <dbReference type="SAM" id="MobiDB-lite"/>
    </source>
</evidence>
<dbReference type="WBParaSite" id="HNAJ_0000344901-mRNA-1">
    <property type="protein sequence ID" value="HNAJ_0000344901-mRNA-1"/>
    <property type="gene ID" value="HNAJ_0000344901"/>
</dbReference>
<evidence type="ECO:0000313" key="4">
    <source>
        <dbReference type="WBParaSite" id="HNAJ_0000344901-mRNA-1"/>
    </source>
</evidence>
<feature type="compositionally biased region" description="Polar residues" evidence="1">
    <location>
        <begin position="155"/>
        <end position="170"/>
    </location>
</feature>
<dbReference type="Proteomes" id="UP000278807">
    <property type="component" value="Unassembled WGS sequence"/>
</dbReference>
<dbReference type="EMBL" id="UZAE01002017">
    <property type="protein sequence ID" value="VDN99307.1"/>
    <property type="molecule type" value="Genomic_DNA"/>
</dbReference>
<proteinExistence type="predicted"/>
<dbReference type="AlphaFoldDB" id="A0A0R3T8R1"/>
<feature type="region of interest" description="Disordered" evidence="1">
    <location>
        <begin position="111"/>
        <end position="211"/>
    </location>
</feature>
<reference evidence="2 3" key="2">
    <citation type="submission" date="2018-11" db="EMBL/GenBank/DDBJ databases">
        <authorList>
            <consortium name="Pathogen Informatics"/>
        </authorList>
    </citation>
    <scope>NUCLEOTIDE SEQUENCE [LARGE SCALE GENOMIC DNA]</scope>
</reference>
<gene>
    <name evidence="2" type="ORF">HNAJ_LOCUS3448</name>
</gene>
<organism evidence="4">
    <name type="scientific">Rodentolepis nana</name>
    <name type="common">Dwarf tapeworm</name>
    <name type="synonym">Hymenolepis nana</name>
    <dbReference type="NCBI Taxonomy" id="102285"/>
    <lineage>
        <taxon>Eukaryota</taxon>
        <taxon>Metazoa</taxon>
        <taxon>Spiralia</taxon>
        <taxon>Lophotrochozoa</taxon>
        <taxon>Platyhelminthes</taxon>
        <taxon>Cestoda</taxon>
        <taxon>Eucestoda</taxon>
        <taxon>Cyclophyllidea</taxon>
        <taxon>Hymenolepididae</taxon>
        <taxon>Rodentolepis</taxon>
    </lineage>
</organism>
<protein>
    <submittedName>
        <fullName evidence="4">Secreted protein</fullName>
    </submittedName>
</protein>
<reference evidence="4" key="1">
    <citation type="submission" date="2017-02" db="UniProtKB">
        <authorList>
            <consortium name="WormBaseParasite"/>
        </authorList>
    </citation>
    <scope>IDENTIFICATION</scope>
</reference>
<accession>A0A0R3T8R1</accession>
<feature type="compositionally biased region" description="Basic and acidic residues" evidence="1">
    <location>
        <begin position="141"/>
        <end position="153"/>
    </location>
</feature>
<name>A0A0R3T8R1_RODNA</name>
<sequence>MVIGLFTLCTLRLSDSHQHHSAARRARIVTTGNPVDADPPIWRMDELCNRWRHRRQMGPFAATSFSASSDEVEPIVSNTDAFDSFPIVQTQAPSSRLSESISRAMAVWPPIPSGPAPTRNEVFGTDPALITHPPPIAPMSRAERREARGRCRPPDQSSTEGRTNSPTIGRNRSEIDESPIPASPMREPHSPSSPSLKKGSKSDTNQCYCNH</sequence>
<evidence type="ECO:0000313" key="2">
    <source>
        <dbReference type="EMBL" id="VDN99307.1"/>
    </source>
</evidence>
<keyword evidence="3" id="KW-1185">Reference proteome</keyword>